<name>A0ABU8LBN6_9MICO</name>
<reference evidence="3 4" key="1">
    <citation type="submission" date="2024-02" db="EMBL/GenBank/DDBJ databases">
        <authorList>
            <person name="Saticioglu I.B."/>
        </authorList>
    </citation>
    <scope>NUCLEOTIDE SEQUENCE [LARGE SCALE GENOMIC DNA]</scope>
    <source>
        <strain evidence="3 4">Mu-80</strain>
    </source>
</reference>
<comment type="caution">
    <text evidence="3">The sequence shown here is derived from an EMBL/GenBank/DDBJ whole genome shotgun (WGS) entry which is preliminary data.</text>
</comment>
<evidence type="ECO:0000256" key="1">
    <source>
        <dbReference type="ARBA" id="ARBA00023002"/>
    </source>
</evidence>
<dbReference type="EMBL" id="JBBDGM010000005">
    <property type="protein sequence ID" value="MEJ1088067.1"/>
    <property type="molecule type" value="Genomic_DNA"/>
</dbReference>
<dbReference type="Gene3D" id="3.20.20.30">
    <property type="entry name" value="Luciferase-like domain"/>
    <property type="match status" value="1"/>
</dbReference>
<organism evidence="3 4">
    <name type="scientific">Microbacterium bandirmense</name>
    <dbReference type="NCBI Taxonomy" id="3122050"/>
    <lineage>
        <taxon>Bacteria</taxon>
        <taxon>Bacillati</taxon>
        <taxon>Actinomycetota</taxon>
        <taxon>Actinomycetes</taxon>
        <taxon>Micrococcales</taxon>
        <taxon>Microbacteriaceae</taxon>
        <taxon>Microbacterium</taxon>
    </lineage>
</organism>
<evidence type="ECO:0000313" key="4">
    <source>
        <dbReference type="Proteomes" id="UP001371224"/>
    </source>
</evidence>
<keyword evidence="4" id="KW-1185">Reference proteome</keyword>
<dbReference type="InterPro" id="IPR036661">
    <property type="entry name" value="Luciferase-like_sf"/>
</dbReference>
<dbReference type="PANTHER" id="PTHR43244:SF1">
    <property type="entry name" value="5,10-METHYLENETETRAHYDROMETHANOPTERIN REDUCTASE"/>
    <property type="match status" value="1"/>
</dbReference>
<dbReference type="Proteomes" id="UP001371224">
    <property type="component" value="Unassembled WGS sequence"/>
</dbReference>
<dbReference type="Pfam" id="PF00296">
    <property type="entry name" value="Bac_luciferase"/>
    <property type="match status" value="1"/>
</dbReference>
<proteinExistence type="predicted"/>
<sequence length="288" mass="29852">MTRIGAVFNPYHHAPEELRAAVQVAETAAVPELWLWEDCFRESGYASAAAALAWSENLRIGLGIAPLPLRNVAVTAMEIATIERMFPGRFLPGLGHGVQSWMAQVGAKATSPLTLMREQVTALRALLAGDAVTASGRYVTLEGVRLDWPVASAPPVYAAGQGAKTLALSGEIADGTVLVSGLTPAEVGEQIGHVRTGREAAGRAGEPTVVAYVTAAFGEGADARVTAQHGDDALAVDRGLAGSPVEVVAGIARFAEVGVDAVILDPAEGEPDFPAFLRAVGEVARLVS</sequence>
<dbReference type="PANTHER" id="PTHR43244">
    <property type="match status" value="1"/>
</dbReference>
<keyword evidence="1" id="KW-0560">Oxidoreductase</keyword>
<dbReference type="SUPFAM" id="SSF51679">
    <property type="entry name" value="Bacterial luciferase-like"/>
    <property type="match status" value="1"/>
</dbReference>
<evidence type="ECO:0000313" key="3">
    <source>
        <dbReference type="EMBL" id="MEJ1088067.1"/>
    </source>
</evidence>
<gene>
    <name evidence="3" type="ORF">WDU99_07030</name>
</gene>
<dbReference type="InterPro" id="IPR050564">
    <property type="entry name" value="F420-G6PD/mer"/>
</dbReference>
<dbReference type="CDD" id="cd01097">
    <property type="entry name" value="Tetrahydromethanopterin_reductase"/>
    <property type="match status" value="1"/>
</dbReference>
<dbReference type="RefSeq" id="WP_337331736.1">
    <property type="nucleotide sequence ID" value="NZ_JBBDGM010000005.1"/>
</dbReference>
<accession>A0ABU8LBN6</accession>
<evidence type="ECO:0000259" key="2">
    <source>
        <dbReference type="Pfam" id="PF00296"/>
    </source>
</evidence>
<feature type="domain" description="Luciferase-like" evidence="2">
    <location>
        <begin position="14"/>
        <end position="224"/>
    </location>
</feature>
<protein>
    <submittedName>
        <fullName evidence="3">LLM class flavin-dependent oxidoreductase</fullName>
    </submittedName>
</protein>
<dbReference type="InterPro" id="IPR011251">
    <property type="entry name" value="Luciferase-like_dom"/>
</dbReference>